<reference evidence="2 3" key="1">
    <citation type="submission" date="2021-05" db="EMBL/GenBank/DDBJ databases">
        <title>Complete genome of Nocardioides aquaticus KCTC 9944T isolated from meromictic and hypersaline Ekho Lake, Antarctica.</title>
        <authorList>
            <person name="Hwang K."/>
            <person name="Kim K.M."/>
            <person name="Choe H."/>
        </authorList>
    </citation>
    <scope>NUCLEOTIDE SEQUENCE [LARGE SCALE GENOMIC DNA]</scope>
    <source>
        <strain evidence="2 3">KCTC 9944</strain>
    </source>
</reference>
<organism evidence="2 3">
    <name type="scientific">Nocardioides aquaticus</name>
    <dbReference type="NCBI Taxonomy" id="160826"/>
    <lineage>
        <taxon>Bacteria</taxon>
        <taxon>Bacillati</taxon>
        <taxon>Actinomycetota</taxon>
        <taxon>Actinomycetes</taxon>
        <taxon>Propionibacteriales</taxon>
        <taxon>Nocardioidaceae</taxon>
        <taxon>Nocardioides</taxon>
    </lineage>
</organism>
<keyword evidence="1" id="KW-0472">Membrane</keyword>
<gene>
    <name evidence="2" type="ORF">ENKNEFLB_02873</name>
</gene>
<evidence type="ECO:0000313" key="2">
    <source>
        <dbReference type="EMBL" id="QVT80474.1"/>
    </source>
</evidence>
<dbReference type="Proteomes" id="UP000679307">
    <property type="component" value="Chromosome"/>
</dbReference>
<keyword evidence="1" id="KW-0812">Transmembrane</keyword>
<feature type="transmembrane region" description="Helical" evidence="1">
    <location>
        <begin position="48"/>
        <end position="70"/>
    </location>
</feature>
<proteinExistence type="predicted"/>
<dbReference type="RefSeq" id="WP_214056015.1">
    <property type="nucleotide sequence ID" value="NZ_BAAAHS010000050.1"/>
</dbReference>
<sequence>MVGGVVLVLVTRPDPAEFGWFAYTPLSEDPDWAMGWEDSSRSTLIVSWWQLAGAALAAVGLLVLAASVGFRLGRRRT</sequence>
<accession>A0ABX8EIZ6</accession>
<keyword evidence="3" id="KW-1185">Reference proteome</keyword>
<dbReference type="EMBL" id="CP075371">
    <property type="protein sequence ID" value="QVT80474.1"/>
    <property type="molecule type" value="Genomic_DNA"/>
</dbReference>
<protein>
    <submittedName>
        <fullName evidence="2">Uncharacterized protein</fullName>
    </submittedName>
</protein>
<keyword evidence="1" id="KW-1133">Transmembrane helix</keyword>
<name>A0ABX8EIZ6_9ACTN</name>
<evidence type="ECO:0000256" key="1">
    <source>
        <dbReference type="SAM" id="Phobius"/>
    </source>
</evidence>
<evidence type="ECO:0000313" key="3">
    <source>
        <dbReference type="Proteomes" id="UP000679307"/>
    </source>
</evidence>